<keyword evidence="4 6" id="KW-1133">Transmembrane helix</keyword>
<dbReference type="Gene3D" id="1.20.1250.20">
    <property type="entry name" value="MFS general substrate transporter like domains"/>
    <property type="match status" value="1"/>
</dbReference>
<feature type="transmembrane region" description="Helical" evidence="6">
    <location>
        <begin position="420"/>
        <end position="438"/>
    </location>
</feature>
<evidence type="ECO:0000256" key="1">
    <source>
        <dbReference type="ARBA" id="ARBA00004127"/>
    </source>
</evidence>
<keyword evidence="8" id="KW-1185">Reference proteome</keyword>
<evidence type="ECO:0000313" key="7">
    <source>
        <dbReference type="EMBL" id="GAA3613005.1"/>
    </source>
</evidence>
<dbReference type="InterPro" id="IPR024671">
    <property type="entry name" value="Atg22-like"/>
</dbReference>
<dbReference type="PANTHER" id="PTHR23519">
    <property type="entry name" value="AUTOPHAGY-RELATED PROTEIN 22"/>
    <property type="match status" value="1"/>
</dbReference>
<gene>
    <name evidence="7" type="ORF">GCM10022223_31470</name>
</gene>
<evidence type="ECO:0000256" key="4">
    <source>
        <dbReference type="ARBA" id="ARBA00022989"/>
    </source>
</evidence>
<evidence type="ECO:0000256" key="5">
    <source>
        <dbReference type="ARBA" id="ARBA00023136"/>
    </source>
</evidence>
<dbReference type="InterPro" id="IPR050495">
    <property type="entry name" value="ATG22/LtaA_families"/>
</dbReference>
<feature type="transmembrane region" description="Helical" evidence="6">
    <location>
        <begin position="266"/>
        <end position="289"/>
    </location>
</feature>
<feature type="transmembrane region" description="Helical" evidence="6">
    <location>
        <begin position="21"/>
        <end position="43"/>
    </location>
</feature>
<evidence type="ECO:0000256" key="3">
    <source>
        <dbReference type="ARBA" id="ARBA00022692"/>
    </source>
</evidence>
<dbReference type="EMBL" id="BAAAZO010000004">
    <property type="protein sequence ID" value="GAA3613005.1"/>
    <property type="molecule type" value="Genomic_DNA"/>
</dbReference>
<name>A0ABP6ZLR7_9ACTN</name>
<keyword evidence="5 6" id="KW-0472">Membrane</keyword>
<dbReference type="Proteomes" id="UP001501074">
    <property type="component" value="Unassembled WGS sequence"/>
</dbReference>
<evidence type="ECO:0000256" key="6">
    <source>
        <dbReference type="SAM" id="Phobius"/>
    </source>
</evidence>
<feature type="transmembrane region" description="Helical" evidence="6">
    <location>
        <begin position="77"/>
        <end position="97"/>
    </location>
</feature>
<evidence type="ECO:0000313" key="8">
    <source>
        <dbReference type="Proteomes" id="UP001501074"/>
    </source>
</evidence>
<reference evidence="8" key="1">
    <citation type="journal article" date="2019" name="Int. J. Syst. Evol. Microbiol.">
        <title>The Global Catalogue of Microorganisms (GCM) 10K type strain sequencing project: providing services to taxonomists for standard genome sequencing and annotation.</title>
        <authorList>
            <consortium name="The Broad Institute Genomics Platform"/>
            <consortium name="The Broad Institute Genome Sequencing Center for Infectious Disease"/>
            <person name="Wu L."/>
            <person name="Ma J."/>
        </authorList>
    </citation>
    <scope>NUCLEOTIDE SEQUENCE [LARGE SCALE GENOMIC DNA]</scope>
    <source>
        <strain evidence="8">JCM 16902</strain>
    </source>
</reference>
<dbReference type="InterPro" id="IPR036259">
    <property type="entry name" value="MFS_trans_sf"/>
</dbReference>
<comment type="subcellular location">
    <subcellularLocation>
        <location evidence="1">Endomembrane system</location>
        <topology evidence="1">Multi-pass membrane protein</topology>
    </subcellularLocation>
</comment>
<organism evidence="7 8">
    <name type="scientific">Kineosporia mesophila</name>
    <dbReference type="NCBI Taxonomy" id="566012"/>
    <lineage>
        <taxon>Bacteria</taxon>
        <taxon>Bacillati</taxon>
        <taxon>Actinomycetota</taxon>
        <taxon>Actinomycetes</taxon>
        <taxon>Kineosporiales</taxon>
        <taxon>Kineosporiaceae</taxon>
        <taxon>Kineosporia</taxon>
    </lineage>
</organism>
<dbReference type="Pfam" id="PF11700">
    <property type="entry name" value="ATG22"/>
    <property type="match status" value="2"/>
</dbReference>
<dbReference type="PANTHER" id="PTHR23519:SF1">
    <property type="entry name" value="AUTOPHAGY-RELATED PROTEIN 22"/>
    <property type="match status" value="1"/>
</dbReference>
<feature type="transmembrane region" description="Helical" evidence="6">
    <location>
        <begin position="206"/>
        <end position="225"/>
    </location>
</feature>
<feature type="transmembrane region" description="Helical" evidence="6">
    <location>
        <begin position="326"/>
        <end position="348"/>
    </location>
</feature>
<feature type="transmembrane region" description="Helical" evidence="6">
    <location>
        <begin position="174"/>
        <end position="194"/>
    </location>
</feature>
<protein>
    <submittedName>
        <fullName evidence="7">MFS transporter</fullName>
    </submittedName>
</protein>
<comment type="caution">
    <text evidence="7">The sequence shown here is derived from an EMBL/GenBank/DDBJ whole genome shotgun (WGS) entry which is preliminary data.</text>
</comment>
<feature type="transmembrane region" description="Helical" evidence="6">
    <location>
        <begin position="109"/>
        <end position="128"/>
    </location>
</feature>
<dbReference type="RefSeq" id="WP_231481980.1">
    <property type="nucleotide sequence ID" value="NZ_BAAAZO010000004.1"/>
</dbReference>
<feature type="transmembrane region" description="Helical" evidence="6">
    <location>
        <begin position="134"/>
        <end position="153"/>
    </location>
</feature>
<proteinExistence type="predicted"/>
<sequence length="458" mass="49190">MTTDPGVSNAAESRRQQRAWYVYDWANSAFLTTTLTVLLGPYLTVLAKRDACPGRDTDLACDTSLHVLGVPVSPGSLSLYTVTFATLFSALLLPLVGALADRSGRKRSMLAYFAWTGSAAGAAMVFLSGDNWQLGVVLQLIATLAYACSIVVYDSLLIDVAGPDERDRVSSRGWAIGYVGGTLLLVVNLVLVTAHDAVGLSTEGAVRLNLLLAGLWWGLFTIVPYRRLRDRPPVDPVPTDVSSGARAAFRQLGDTLRHLRGYPQTMAFLIAYLVFNDGIQTIIYASGIYAQEQLGLSSDQLILAILIVQFVAVIGALSFGRIAARIGAYATVRGSLVVWCGVIGIGYFLPHGQFLPFAFLAALIGLTLGGTQALSRSLYSHLIPRGREAEYFSLYAACERGTSWLGTLAFGLTFQLTHSYRYAIIVLIAFFVVGGLLLNRVNVGKGITQAGNPVPAVI</sequence>
<accession>A0ABP6ZLR7</accession>
<feature type="transmembrane region" description="Helical" evidence="6">
    <location>
        <begin position="301"/>
        <end position="319"/>
    </location>
</feature>
<keyword evidence="2" id="KW-0813">Transport</keyword>
<evidence type="ECO:0000256" key="2">
    <source>
        <dbReference type="ARBA" id="ARBA00022448"/>
    </source>
</evidence>
<keyword evidence="3 6" id="KW-0812">Transmembrane</keyword>
<dbReference type="SUPFAM" id="SSF103473">
    <property type="entry name" value="MFS general substrate transporter"/>
    <property type="match status" value="1"/>
</dbReference>